<dbReference type="EC" id="3.5.2.6" evidence="4"/>
<dbReference type="AlphaFoldDB" id="A0A2H4ZPG9"/>
<dbReference type="PROSITE" id="PS00337">
    <property type="entry name" value="BETA_LACTAMASE_D"/>
    <property type="match status" value="1"/>
</dbReference>
<evidence type="ECO:0000259" key="18">
    <source>
        <dbReference type="Pfam" id="PF00905"/>
    </source>
</evidence>
<evidence type="ECO:0000256" key="13">
    <source>
        <dbReference type="ARBA" id="ARBA00022989"/>
    </source>
</evidence>
<dbReference type="Gene3D" id="3.30.1390.30">
    <property type="entry name" value="Penicillin-binding protein 2a, domain 3"/>
    <property type="match status" value="1"/>
</dbReference>
<proteinExistence type="inferred from homology"/>
<dbReference type="GO" id="GO:0071972">
    <property type="term" value="F:peptidoglycan L,D-transpeptidase activity"/>
    <property type="evidence" value="ECO:0007669"/>
    <property type="project" value="TreeGrafter"/>
</dbReference>
<comment type="subcellular location">
    <subcellularLocation>
        <location evidence="2">Cell membrane</location>
    </subcellularLocation>
    <subcellularLocation>
        <location evidence="1">Membrane</location>
        <topology evidence="1">Single-pass membrane protein</topology>
    </subcellularLocation>
</comment>
<dbReference type="Pfam" id="PF03717">
    <property type="entry name" value="PBP_dimer"/>
    <property type="match status" value="1"/>
</dbReference>
<dbReference type="InterPro" id="IPR017790">
    <property type="entry name" value="Penicillin-binding_protein_2"/>
</dbReference>
<evidence type="ECO:0000256" key="10">
    <source>
        <dbReference type="ARBA" id="ARBA00022801"/>
    </source>
</evidence>
<keyword evidence="13 17" id="KW-1133">Transmembrane helix</keyword>
<sequence>MFTYRSNASSRLSDNQINRSSFLLWLLLVGCGAIVSRLAWLQVLYGPENKLMADQNRIRLVLRPPIRGRLLDRQGVVLATNSLRYNIYINPPVTSTSQWPELRYRLSKLLHLPSSQIEDHCNQDVKNDDYRISIAKNLSPGQVVKFFERRKDFENVGLDIETFRSYPHGSLGAHVMGYTGTIAEKEYSELKTQGYHIQDRIGRSGIERACESTLRGDWGSRQLEVNAFGEVQRWLGSILPSPGQDIQLTLDFTLQQAAEKALRRIKTGAIVAMDPETGAIRAMASGPSFDPNIFSPAPSIEEWKALNSTKGPLVNRALRGFPPASTFKVVSTIAAIESGKYTADSKILSSRSFCSDGQCYSDHVDRGLIDFPTALAISSNTVYYRVGLDLGAAELFKAAYRMGYGFLTGIELAAEESPGLLGDGLFKKQQRRKNWNSVDTIVSAIGQGMLQVTPLQMARLYAAIANGGWLVTPHLVEKPTQRESTGLKPETLAILHEGLRNVITKGTATVLNDSSLPHIAGKTGTAENPPYSDHTWFAGYVPAEKPNLVIVVFCQNSGGFGGTVAAPIAKTLLNTWFQKT</sequence>
<feature type="domain" description="Penicillin-binding protein dimerisation" evidence="19">
    <location>
        <begin position="64"/>
        <end position="232"/>
    </location>
</feature>
<keyword evidence="11" id="KW-0133">Cell shape</keyword>
<evidence type="ECO:0000256" key="16">
    <source>
        <dbReference type="ARBA" id="ARBA00023316"/>
    </source>
</evidence>
<geneLocation type="plastid" evidence="20"/>
<dbReference type="InterPro" id="IPR012338">
    <property type="entry name" value="Beta-lactam/transpept-like"/>
</dbReference>
<dbReference type="GO" id="GO:0071555">
    <property type="term" value="P:cell wall organization"/>
    <property type="evidence" value="ECO:0007669"/>
    <property type="project" value="UniProtKB-KW"/>
</dbReference>
<dbReference type="NCBIfam" id="TIGR03423">
    <property type="entry name" value="pbp2_mrdA"/>
    <property type="match status" value="1"/>
</dbReference>
<dbReference type="GO" id="GO:0008658">
    <property type="term" value="F:penicillin binding"/>
    <property type="evidence" value="ECO:0007669"/>
    <property type="project" value="InterPro"/>
</dbReference>
<evidence type="ECO:0000256" key="8">
    <source>
        <dbReference type="ARBA" id="ARBA00022692"/>
    </source>
</evidence>
<dbReference type="InterPro" id="IPR050515">
    <property type="entry name" value="Beta-lactam/transpept"/>
</dbReference>
<keyword evidence="15" id="KW-0046">Antibiotic resistance</keyword>
<evidence type="ECO:0000256" key="9">
    <source>
        <dbReference type="ARBA" id="ARBA00022729"/>
    </source>
</evidence>
<feature type="transmembrane region" description="Helical" evidence="17">
    <location>
        <begin position="21"/>
        <end position="40"/>
    </location>
</feature>
<dbReference type="GO" id="GO:0017001">
    <property type="term" value="P:antibiotic catabolic process"/>
    <property type="evidence" value="ECO:0007669"/>
    <property type="project" value="InterPro"/>
</dbReference>
<evidence type="ECO:0000256" key="3">
    <source>
        <dbReference type="ARBA" id="ARBA00007898"/>
    </source>
</evidence>
<name>A0A2H4ZPG9_9EUKA</name>
<keyword evidence="14 17" id="KW-0472">Membrane</keyword>
<evidence type="ECO:0000256" key="11">
    <source>
        <dbReference type="ARBA" id="ARBA00022960"/>
    </source>
</evidence>
<gene>
    <name evidence="20" type="ORF">PLO_423</name>
</gene>
<evidence type="ECO:0000256" key="17">
    <source>
        <dbReference type="SAM" id="Phobius"/>
    </source>
</evidence>
<evidence type="ECO:0000256" key="5">
    <source>
        <dbReference type="ARBA" id="ARBA00022475"/>
    </source>
</evidence>
<comment type="similarity">
    <text evidence="3">Belongs to the class-D beta-lactamase family.</text>
</comment>
<dbReference type="Gene3D" id="3.40.710.10">
    <property type="entry name" value="DD-peptidase/beta-lactamase superfamily"/>
    <property type="match status" value="1"/>
</dbReference>
<dbReference type="PROSITE" id="PS51257">
    <property type="entry name" value="PROKAR_LIPOPROTEIN"/>
    <property type="match status" value="1"/>
</dbReference>
<evidence type="ECO:0000256" key="6">
    <source>
        <dbReference type="ARBA" id="ARBA00022519"/>
    </source>
</evidence>
<keyword evidence="9" id="KW-0732">Signal</keyword>
<dbReference type="SUPFAM" id="SSF56519">
    <property type="entry name" value="Penicillin binding protein dimerisation domain"/>
    <property type="match status" value="1"/>
</dbReference>
<dbReference type="PANTHER" id="PTHR30627">
    <property type="entry name" value="PEPTIDOGLYCAN D,D-TRANSPEPTIDASE"/>
    <property type="match status" value="1"/>
</dbReference>
<protein>
    <recommendedName>
        <fullName evidence="4">beta-lactamase</fullName>
        <ecNumber evidence="4">3.5.2.6</ecNumber>
    </recommendedName>
</protein>
<dbReference type="GO" id="GO:0005886">
    <property type="term" value="C:plasma membrane"/>
    <property type="evidence" value="ECO:0007669"/>
    <property type="project" value="UniProtKB-SubCell"/>
</dbReference>
<dbReference type="InterPro" id="IPR036138">
    <property type="entry name" value="PBP_dimer_sf"/>
</dbReference>
<dbReference type="GO" id="GO:0006508">
    <property type="term" value="P:proteolysis"/>
    <property type="evidence" value="ECO:0007669"/>
    <property type="project" value="UniProtKB-KW"/>
</dbReference>
<dbReference type="Gene3D" id="3.90.1310.10">
    <property type="entry name" value="Penicillin-binding protein 2a (Domain 2)"/>
    <property type="match status" value="1"/>
</dbReference>
<evidence type="ECO:0000256" key="14">
    <source>
        <dbReference type="ARBA" id="ARBA00023136"/>
    </source>
</evidence>
<dbReference type="GO" id="GO:0008800">
    <property type="term" value="F:beta-lactamase activity"/>
    <property type="evidence" value="ECO:0007669"/>
    <property type="project" value="InterPro"/>
</dbReference>
<evidence type="ECO:0000256" key="15">
    <source>
        <dbReference type="ARBA" id="ARBA00023251"/>
    </source>
</evidence>
<dbReference type="InterPro" id="IPR005311">
    <property type="entry name" value="PBP_dimer"/>
</dbReference>
<dbReference type="SUPFAM" id="SSF56601">
    <property type="entry name" value="beta-lactamase/transpeptidase-like"/>
    <property type="match status" value="1"/>
</dbReference>
<keyword evidence="5" id="KW-1003">Cell membrane</keyword>
<feature type="domain" description="Penicillin-binding protein transpeptidase" evidence="18">
    <location>
        <begin position="268"/>
        <end position="573"/>
    </location>
</feature>
<dbReference type="GO" id="GO:0046677">
    <property type="term" value="P:response to antibiotic"/>
    <property type="evidence" value="ECO:0007669"/>
    <property type="project" value="UniProtKB-KW"/>
</dbReference>
<dbReference type="InterPro" id="IPR001460">
    <property type="entry name" value="PCN-bd_Tpept"/>
</dbReference>
<dbReference type="InterPro" id="IPR002137">
    <property type="entry name" value="Beta-lactam_class-D_AS"/>
</dbReference>
<dbReference type="EMBL" id="MG264610">
    <property type="protein sequence ID" value="AUG32418.1"/>
    <property type="molecule type" value="Genomic_DNA"/>
</dbReference>
<keyword evidence="12" id="KW-0573">Peptidoglycan synthesis</keyword>
<evidence type="ECO:0000259" key="19">
    <source>
        <dbReference type="Pfam" id="PF03717"/>
    </source>
</evidence>
<accession>A0A2H4ZPG9</accession>
<reference evidence="20" key="1">
    <citation type="submission" date="2017-10" db="EMBL/GenBank/DDBJ databases">
        <title>Paulinella longichromatophora chromatophore genome.</title>
        <authorList>
            <person name="Lhee D."/>
            <person name="Yoon H.S."/>
        </authorList>
    </citation>
    <scope>NUCLEOTIDE SEQUENCE</scope>
</reference>
<evidence type="ECO:0000256" key="4">
    <source>
        <dbReference type="ARBA" id="ARBA00012865"/>
    </source>
</evidence>
<organism evidence="20">
    <name type="scientific">Paulinella longichromatophora</name>
    <dbReference type="NCBI Taxonomy" id="1708747"/>
    <lineage>
        <taxon>Eukaryota</taxon>
        <taxon>Sar</taxon>
        <taxon>Rhizaria</taxon>
        <taxon>Cercozoa</taxon>
        <taxon>Imbricatea</taxon>
        <taxon>Silicofilosea</taxon>
        <taxon>Euglyphida</taxon>
        <taxon>Paulinellidae</taxon>
        <taxon>Paulinella</taxon>
    </lineage>
</organism>
<evidence type="ECO:0000256" key="2">
    <source>
        <dbReference type="ARBA" id="ARBA00004236"/>
    </source>
</evidence>
<keyword evidence="6" id="KW-0997">Cell inner membrane</keyword>
<keyword evidence="7" id="KW-0645">Protease</keyword>
<evidence type="ECO:0000256" key="1">
    <source>
        <dbReference type="ARBA" id="ARBA00004167"/>
    </source>
</evidence>
<evidence type="ECO:0000256" key="12">
    <source>
        <dbReference type="ARBA" id="ARBA00022984"/>
    </source>
</evidence>
<dbReference type="Pfam" id="PF00905">
    <property type="entry name" value="Transpeptidase"/>
    <property type="match status" value="1"/>
</dbReference>
<dbReference type="PANTHER" id="PTHR30627:SF2">
    <property type="entry name" value="PEPTIDOGLYCAN D,D-TRANSPEPTIDASE MRDA"/>
    <property type="match status" value="1"/>
</dbReference>
<keyword evidence="10" id="KW-0378">Hydrolase</keyword>
<keyword evidence="20" id="KW-0934">Plastid</keyword>
<evidence type="ECO:0000256" key="7">
    <source>
        <dbReference type="ARBA" id="ARBA00022670"/>
    </source>
</evidence>
<dbReference type="GO" id="GO:0008360">
    <property type="term" value="P:regulation of cell shape"/>
    <property type="evidence" value="ECO:0007669"/>
    <property type="project" value="UniProtKB-KW"/>
</dbReference>
<keyword evidence="8 17" id="KW-0812">Transmembrane</keyword>
<dbReference type="GO" id="GO:0009002">
    <property type="term" value="F:serine-type D-Ala-D-Ala carboxypeptidase activity"/>
    <property type="evidence" value="ECO:0007669"/>
    <property type="project" value="InterPro"/>
</dbReference>
<evidence type="ECO:0000313" key="20">
    <source>
        <dbReference type="EMBL" id="AUG32418.1"/>
    </source>
</evidence>
<keyword evidence="16" id="KW-0961">Cell wall biogenesis/degradation</keyword>